<keyword evidence="2" id="KW-1185">Reference proteome</keyword>
<comment type="caution">
    <text evidence="1">The sequence shown here is derived from an EMBL/GenBank/DDBJ whole genome shotgun (WGS) entry which is preliminary data.</text>
</comment>
<dbReference type="EMBL" id="CAJVQC010033855">
    <property type="protein sequence ID" value="CAG8755036.1"/>
    <property type="molecule type" value="Genomic_DNA"/>
</dbReference>
<reference evidence="1" key="1">
    <citation type="submission" date="2021-06" db="EMBL/GenBank/DDBJ databases">
        <authorList>
            <person name="Kallberg Y."/>
            <person name="Tangrot J."/>
            <person name="Rosling A."/>
        </authorList>
    </citation>
    <scope>NUCLEOTIDE SEQUENCE</scope>
    <source>
        <strain evidence="1">MA461A</strain>
    </source>
</reference>
<organism evidence="1 2">
    <name type="scientific">Racocetra persica</name>
    <dbReference type="NCBI Taxonomy" id="160502"/>
    <lineage>
        <taxon>Eukaryota</taxon>
        <taxon>Fungi</taxon>
        <taxon>Fungi incertae sedis</taxon>
        <taxon>Mucoromycota</taxon>
        <taxon>Glomeromycotina</taxon>
        <taxon>Glomeromycetes</taxon>
        <taxon>Diversisporales</taxon>
        <taxon>Gigasporaceae</taxon>
        <taxon>Racocetra</taxon>
    </lineage>
</organism>
<protein>
    <submittedName>
        <fullName evidence="1">15546_t:CDS:1</fullName>
    </submittedName>
</protein>
<sequence length="194" mass="23083">MDFNTFDEMTPMELMETELENLIQQYTINGIQTEVQKNTIDRISDRMSDKIVDENPVANETVQTVTKIEIFDTWDQVENFFAKYSTQNGFSINKYRNRHSKTGVIYKRTFFCKFSKKYKAKKDHKAAQKETQYESRNQIEITTFVNKHNHKLFSETQEFRIKYRSLSKEALEEIKIMTKHANLLVTVQRKLLKA</sequence>
<dbReference type="Proteomes" id="UP000789920">
    <property type="component" value="Unassembled WGS sequence"/>
</dbReference>
<gene>
    <name evidence="1" type="ORF">RPERSI_LOCUS14588</name>
</gene>
<evidence type="ECO:0000313" key="1">
    <source>
        <dbReference type="EMBL" id="CAG8755036.1"/>
    </source>
</evidence>
<evidence type="ECO:0000313" key="2">
    <source>
        <dbReference type="Proteomes" id="UP000789920"/>
    </source>
</evidence>
<proteinExistence type="predicted"/>
<name>A0ACA9QJU1_9GLOM</name>
<accession>A0ACA9QJU1</accession>